<comment type="caution">
    <text evidence="1">The sequence shown here is derived from an EMBL/GenBank/DDBJ whole genome shotgun (WGS) entry which is preliminary data.</text>
</comment>
<dbReference type="EMBL" id="JAHRHJ020000002">
    <property type="protein sequence ID" value="KAH9327567.1"/>
    <property type="molecule type" value="Genomic_DNA"/>
</dbReference>
<gene>
    <name evidence="1" type="ORF">KI387_007745</name>
</gene>
<feature type="non-terminal residue" evidence="1">
    <location>
        <position position="1"/>
    </location>
</feature>
<evidence type="ECO:0000313" key="1">
    <source>
        <dbReference type="EMBL" id="KAH9327567.1"/>
    </source>
</evidence>
<evidence type="ECO:0000313" key="2">
    <source>
        <dbReference type="Proteomes" id="UP000824469"/>
    </source>
</evidence>
<feature type="non-terminal residue" evidence="1">
    <location>
        <position position="60"/>
    </location>
</feature>
<dbReference type="Proteomes" id="UP000824469">
    <property type="component" value="Unassembled WGS sequence"/>
</dbReference>
<organism evidence="1 2">
    <name type="scientific">Taxus chinensis</name>
    <name type="common">Chinese yew</name>
    <name type="synonym">Taxus wallichiana var. chinensis</name>
    <dbReference type="NCBI Taxonomy" id="29808"/>
    <lineage>
        <taxon>Eukaryota</taxon>
        <taxon>Viridiplantae</taxon>
        <taxon>Streptophyta</taxon>
        <taxon>Embryophyta</taxon>
        <taxon>Tracheophyta</taxon>
        <taxon>Spermatophyta</taxon>
        <taxon>Pinopsida</taxon>
        <taxon>Pinidae</taxon>
        <taxon>Conifers II</taxon>
        <taxon>Cupressales</taxon>
        <taxon>Taxaceae</taxon>
        <taxon>Taxus</taxon>
    </lineage>
</organism>
<protein>
    <submittedName>
        <fullName evidence="1">Uncharacterized protein</fullName>
    </submittedName>
</protein>
<proteinExistence type="predicted"/>
<accession>A0AA38GQB6</accession>
<dbReference type="AlphaFoldDB" id="A0AA38GQB6"/>
<sequence>KEVAGIIEALVEKELEKSVEEVLKDIEEESVGREKDNVGGGLGLAVIFPKATRSGRKSLE</sequence>
<name>A0AA38GQB6_TAXCH</name>
<keyword evidence="2" id="KW-1185">Reference proteome</keyword>
<reference evidence="1 2" key="1">
    <citation type="journal article" date="2021" name="Nat. Plants">
        <title>The Taxus genome provides insights into paclitaxel biosynthesis.</title>
        <authorList>
            <person name="Xiong X."/>
            <person name="Gou J."/>
            <person name="Liao Q."/>
            <person name="Li Y."/>
            <person name="Zhou Q."/>
            <person name="Bi G."/>
            <person name="Li C."/>
            <person name="Du R."/>
            <person name="Wang X."/>
            <person name="Sun T."/>
            <person name="Guo L."/>
            <person name="Liang H."/>
            <person name="Lu P."/>
            <person name="Wu Y."/>
            <person name="Zhang Z."/>
            <person name="Ro D.K."/>
            <person name="Shang Y."/>
            <person name="Huang S."/>
            <person name="Yan J."/>
        </authorList>
    </citation>
    <scope>NUCLEOTIDE SEQUENCE [LARGE SCALE GENOMIC DNA]</scope>
    <source>
        <strain evidence="1">Ta-2019</strain>
    </source>
</reference>